<feature type="domain" description="DUF1612" evidence="2">
    <location>
        <begin position="179"/>
        <end position="304"/>
    </location>
</feature>
<accession>A0A135P1H4</accession>
<dbReference type="AlphaFoldDB" id="A0A135P1H4"/>
<protein>
    <submittedName>
        <fullName evidence="4">Uncharacterized protein</fullName>
    </submittedName>
</protein>
<gene>
    <name evidence="4" type="ORF">ATO67_08680</name>
</gene>
<dbReference type="InterPro" id="IPR011670">
    <property type="entry name" value="DUF1612"/>
</dbReference>
<evidence type="ECO:0000256" key="1">
    <source>
        <dbReference type="SAM" id="MobiDB-lite"/>
    </source>
</evidence>
<dbReference type="STRING" id="2052828.ATO67_08680"/>
<organism evidence="4 5">
    <name type="scientific">Agrobacterium bohemicum</name>
    <dbReference type="NCBI Taxonomy" id="2052828"/>
    <lineage>
        <taxon>Bacteria</taxon>
        <taxon>Pseudomonadati</taxon>
        <taxon>Pseudomonadota</taxon>
        <taxon>Alphaproteobacteria</taxon>
        <taxon>Hyphomicrobiales</taxon>
        <taxon>Rhizobiaceae</taxon>
        <taxon>Rhizobium/Agrobacterium group</taxon>
        <taxon>Agrobacterium</taxon>
    </lineage>
</organism>
<dbReference type="EMBL" id="LNUW01000034">
    <property type="protein sequence ID" value="KXG85273.1"/>
    <property type="molecule type" value="Genomic_DNA"/>
</dbReference>
<dbReference type="NCBIfam" id="NF040876">
    <property type="entry name" value="RHE_PE00001_fam"/>
    <property type="match status" value="1"/>
</dbReference>
<dbReference type="InterPro" id="IPR021068">
    <property type="entry name" value="HTH_DNA-bd"/>
</dbReference>
<proteinExistence type="predicted"/>
<dbReference type="Proteomes" id="UP000070498">
    <property type="component" value="Unassembled WGS sequence"/>
</dbReference>
<comment type="caution">
    <text evidence="4">The sequence shown here is derived from an EMBL/GenBank/DDBJ whole genome shotgun (WGS) entry which is preliminary data.</text>
</comment>
<dbReference type="Pfam" id="PF07756">
    <property type="entry name" value="DUF1612"/>
    <property type="match status" value="1"/>
</dbReference>
<dbReference type="Pfam" id="PF11972">
    <property type="entry name" value="HTH_13"/>
    <property type="match status" value="1"/>
</dbReference>
<evidence type="ECO:0000313" key="5">
    <source>
        <dbReference type="Proteomes" id="UP000070498"/>
    </source>
</evidence>
<name>A0A135P1H4_9HYPH</name>
<dbReference type="OrthoDB" id="7989940at2"/>
<sequence length="366" mass="40900">MLYDVNRLPLDRLILPCMRATDALARLDERISRSPFGQGFLERQDFIDAASSLWIDGELVHIEDLVLHDAHMDIRAPTHEMAIASRILRARRQIAGNEPKWALSPAGLSRLRGEEAANIATAQSDPLPSKAEARSDDDEDMALSDELSAIDRLLARSSATLEAITKDERPSSYSHTETIIRDPDWNEDERLEEWRTVVKNTAGLPAALRAAIALDAWSKLEVLQRSPWLGRQLASALLRQEGMTLSHLTAFNTGLKAVPRERRNASSRTERLVAFLDSIQEAASFGLKEHDRLLNAKNRMERRLVGRRSNSRLPDLIELVLARPVVSTSMIVKTLGTTPQGAVGLANQLELREMTGRGRFRAWGVI</sequence>
<dbReference type="RefSeq" id="WP_067646949.1">
    <property type="nucleotide sequence ID" value="NZ_KQ961026.1"/>
</dbReference>
<evidence type="ECO:0000313" key="4">
    <source>
        <dbReference type="EMBL" id="KXG85273.1"/>
    </source>
</evidence>
<evidence type="ECO:0000259" key="2">
    <source>
        <dbReference type="Pfam" id="PF07756"/>
    </source>
</evidence>
<keyword evidence="5" id="KW-1185">Reference proteome</keyword>
<feature type="domain" description="HTH DNA binding" evidence="3">
    <location>
        <begin position="313"/>
        <end position="366"/>
    </location>
</feature>
<reference evidence="4 5" key="1">
    <citation type="submission" date="2015-11" db="EMBL/GenBank/DDBJ databases">
        <title>Draft genome sequence of Agrobacterium sp. R89-1.</title>
        <authorList>
            <person name="Zahradnik J."/>
            <person name="Kyslikova E."/>
            <person name="Palyzova A."/>
            <person name="Kyslik P."/>
        </authorList>
    </citation>
    <scope>NUCLEOTIDE SEQUENCE [LARGE SCALE GENOMIC DNA]</scope>
    <source>
        <strain evidence="4 5">R89-1</strain>
    </source>
</reference>
<dbReference type="InterPro" id="IPR048017">
    <property type="entry name" value="Y4cF-like"/>
</dbReference>
<feature type="region of interest" description="Disordered" evidence="1">
    <location>
        <begin position="118"/>
        <end position="141"/>
    </location>
</feature>
<evidence type="ECO:0000259" key="3">
    <source>
        <dbReference type="Pfam" id="PF11972"/>
    </source>
</evidence>